<evidence type="ECO:0000313" key="1">
    <source>
        <dbReference type="EMBL" id="GEQ06558.1"/>
    </source>
</evidence>
<evidence type="ECO:0000313" key="2">
    <source>
        <dbReference type="EMBL" id="SUQ38635.1"/>
    </source>
</evidence>
<reference evidence="2 3" key="1">
    <citation type="submission" date="2018-06" db="EMBL/GenBank/DDBJ databases">
        <authorList>
            <consortium name="Pathogen Informatics"/>
            <person name="Doyle S."/>
        </authorList>
    </citation>
    <scope>NUCLEOTIDE SEQUENCE [LARGE SCALE GENOMIC DNA]</scope>
    <source>
        <strain evidence="2 3">NCTC12195</strain>
    </source>
</reference>
<gene>
    <name evidence="2" type="ORF">NCTC12195_05012</name>
    <name evidence="1" type="ORF">SGA02_23860</name>
</gene>
<sequence length="696" mass="80685">MCKINTNTKNYTWIYSENEYRENWKEDIIPIIAPINPNKKERWEKVLNHYGIDYKESVPLNKKNESCYFKSFDELKNENNSEKNSLDLIITADKKLIDISLFYANRTNRNLLVINNWHSVKEIAKDYTVKSILFIMDKKKVNSHKLNLIKNFIYSTSEPIEWGVITGYDIPSISFALAKSLISPVLSNENISIIDALNEEKKNFTKEQINKKLRQDNDILTIVAHGDGAHANLQHKVLCGLTSSSELDFAGKKIPNGCNDKYCKRAQFTKNDFLPAYEIQAKSLVFLSCNGFSVSGDLYPSNLSLVLSASDGFPINILSTTTPESFSSEEVKIFRDLLKDRKSLPEIVNIFNMISNDNYEKLPYILFGDPLVRSFKKTTIRANRAIINKNFKEKEIYLNKNNKSNSIVKLTSNFAILNQELGEELCYEKYREQLLNLIQNVKFLQKHLYSIDYFCQKVEEILTDENSLKSYLHNLNTNIRYINILISKFYEYSNKVFNIRIVNEKDLIFYKIKIEECMKNMYRNISVILANSNIIDKIEPIFSNNYFKERIRSTQKCVRCGVLLNKYNLSSFNPNIMSRIYYDCDNCGFAENHAYETSRLLFNSQPKINNNELTIVISPKLHQTSNIFSWGNIVGKITNKANGETVHKFYKEGNLSDEPLIVNVPLPEKFDNDLHTIKIALVSNFDISINRLRFVN</sequence>
<dbReference type="Proteomes" id="UP000321057">
    <property type="component" value="Unassembled WGS sequence"/>
</dbReference>
<keyword evidence="4" id="KW-1185">Reference proteome</keyword>
<protein>
    <submittedName>
        <fullName evidence="2">Uncharacterized protein</fullName>
    </submittedName>
</protein>
<reference evidence="1 4" key="2">
    <citation type="submission" date="2019-07" db="EMBL/GenBank/DDBJ databases">
        <title>Whole genome shotgun sequence of Staphylococcus gallinarum NBRC 109767.</title>
        <authorList>
            <person name="Hosoyama A."/>
            <person name="Uohara A."/>
            <person name="Ohji S."/>
            <person name="Ichikawa N."/>
        </authorList>
    </citation>
    <scope>NUCLEOTIDE SEQUENCE [LARGE SCALE GENOMIC DNA]</scope>
    <source>
        <strain evidence="1 4">NBRC 109767</strain>
    </source>
</reference>
<organism evidence="2 3">
    <name type="scientific">Staphylococcus gallinarum</name>
    <dbReference type="NCBI Taxonomy" id="1293"/>
    <lineage>
        <taxon>Bacteria</taxon>
        <taxon>Bacillati</taxon>
        <taxon>Bacillota</taxon>
        <taxon>Bacilli</taxon>
        <taxon>Bacillales</taxon>
        <taxon>Staphylococcaceae</taxon>
        <taxon>Staphylococcus</taxon>
    </lineage>
</organism>
<dbReference type="EMBL" id="BKAX01000007">
    <property type="protein sequence ID" value="GEQ06558.1"/>
    <property type="molecule type" value="Genomic_DNA"/>
</dbReference>
<name>A0A0D0QU65_STAGA</name>
<evidence type="ECO:0000313" key="3">
    <source>
        <dbReference type="Proteomes" id="UP000255277"/>
    </source>
</evidence>
<dbReference type="EMBL" id="UHDK01000003">
    <property type="protein sequence ID" value="SUQ38635.1"/>
    <property type="molecule type" value="Genomic_DNA"/>
</dbReference>
<accession>A0A0D0QU65</accession>
<dbReference type="STRING" id="1293.SH09_12110"/>
<proteinExistence type="predicted"/>
<dbReference type="RefSeq" id="WP_042739919.1">
    <property type="nucleotide sequence ID" value="NZ_BKAX01000007.1"/>
</dbReference>
<dbReference type="Proteomes" id="UP000255277">
    <property type="component" value="Unassembled WGS sequence"/>
</dbReference>
<evidence type="ECO:0000313" key="4">
    <source>
        <dbReference type="Proteomes" id="UP000321057"/>
    </source>
</evidence>
<dbReference type="AlphaFoldDB" id="A0A0D0QU65"/>